<keyword evidence="10" id="KW-0472">Membrane</keyword>
<dbReference type="Gene3D" id="2.100.10.50">
    <property type="match status" value="1"/>
</dbReference>
<feature type="region of interest" description="Disordered" evidence="14">
    <location>
        <begin position="173"/>
        <end position="214"/>
    </location>
</feature>
<evidence type="ECO:0000256" key="5">
    <source>
        <dbReference type="ARBA" id="ARBA00022448"/>
    </source>
</evidence>
<gene>
    <name evidence="17" type="ORF">HF521_012537</name>
</gene>
<keyword evidence="18" id="KW-1185">Reference proteome</keyword>
<accession>A0A8T0AAN8</accession>
<dbReference type="GO" id="GO:0031902">
    <property type="term" value="C:late endosome membrane"/>
    <property type="evidence" value="ECO:0007669"/>
    <property type="project" value="UniProtKB-SubCell"/>
</dbReference>
<comment type="caution">
    <text evidence="17">The sequence shown here is derived from an EMBL/GenBank/DDBJ whole genome shotgun (WGS) entry which is preliminary data.</text>
</comment>
<protein>
    <recommendedName>
        <fullName evidence="4">Multivesicular body subunit 12A</fullName>
    </recommendedName>
    <alternativeName>
        <fullName evidence="12">ESCRT-I complex subunit MVB12A</fullName>
    </alternativeName>
    <alternativeName>
        <fullName evidence="11">Protein FAM125A</fullName>
    </alternativeName>
</protein>
<evidence type="ECO:0000313" key="18">
    <source>
        <dbReference type="Proteomes" id="UP000606274"/>
    </source>
</evidence>
<reference evidence="17" key="1">
    <citation type="submission" date="2020-08" db="EMBL/GenBank/DDBJ databases">
        <title>Chromosome-level assembly of Southern catfish (Silurus meridionalis) provides insights into visual adaptation to the nocturnal and benthic lifestyles.</title>
        <authorList>
            <person name="Zhang Y."/>
            <person name="Wang D."/>
            <person name="Peng Z."/>
        </authorList>
    </citation>
    <scope>NUCLEOTIDE SEQUENCE</scope>
    <source>
        <strain evidence="17">SWU-2019-XX</strain>
        <tissue evidence="17">Muscle</tissue>
    </source>
</reference>
<name>A0A8T0AAN8_SILME</name>
<comment type="similarity">
    <text evidence="3">Belongs to the MVB12 family.</text>
</comment>
<sequence length="274" mass="30171">MSAPSVPSRPISAICWASNTSTCPASFTMISSTEDGAAANFTRGFGLKAGYFLCYSKDLSGGTVVSDVQVISEKDAIPPGFCFIPEFIESKSSVWKKKRVCVRIVPLHSVTSAILDIRLTAKSKMMLPQYTCLGDILGYVLWCLKGPFTSPVPQAKPRSLSIDMRQLSLEAATPLPLRPNNQSSQSQPKISRRRSNLDHMNHTPEVVNDGSSSHGITAMDGVPFALHPRFESRAIEKVSVTDLENIRIKSLQDIENEYNYTFTIEEKAATRLRP</sequence>
<dbReference type="Pfam" id="PF10240">
    <property type="entry name" value="DUF2464"/>
    <property type="match status" value="1"/>
</dbReference>
<dbReference type="Proteomes" id="UP000606274">
    <property type="component" value="Unassembled WGS sequence"/>
</dbReference>
<dbReference type="InterPro" id="IPR018798">
    <property type="entry name" value="MVB12A/B"/>
</dbReference>
<dbReference type="PANTHER" id="PTHR31612:SF2">
    <property type="entry name" value="MULTIVESICULAR BODY SUBUNIT 12A"/>
    <property type="match status" value="1"/>
</dbReference>
<evidence type="ECO:0000256" key="8">
    <source>
        <dbReference type="ARBA" id="ARBA00022927"/>
    </source>
</evidence>
<keyword evidence="8" id="KW-0653">Protein transport</keyword>
<evidence type="ECO:0000256" key="4">
    <source>
        <dbReference type="ARBA" id="ARBA00017653"/>
    </source>
</evidence>
<evidence type="ECO:0000256" key="1">
    <source>
        <dbReference type="ARBA" id="ARBA00004496"/>
    </source>
</evidence>
<evidence type="ECO:0000256" key="7">
    <source>
        <dbReference type="ARBA" id="ARBA00022753"/>
    </source>
</evidence>
<evidence type="ECO:0000256" key="12">
    <source>
        <dbReference type="ARBA" id="ARBA00033024"/>
    </source>
</evidence>
<evidence type="ECO:0000256" key="13">
    <source>
        <dbReference type="ARBA" id="ARBA00053101"/>
    </source>
</evidence>
<evidence type="ECO:0000256" key="2">
    <source>
        <dbReference type="ARBA" id="ARBA00004633"/>
    </source>
</evidence>
<feature type="domain" description="MABP" evidence="16">
    <location>
        <begin position="8"/>
        <end position="147"/>
    </location>
</feature>
<evidence type="ECO:0000256" key="6">
    <source>
        <dbReference type="ARBA" id="ARBA00022490"/>
    </source>
</evidence>
<proteinExistence type="inferred from homology"/>
<dbReference type="PROSITE" id="PS51498">
    <property type="entry name" value="MABP"/>
    <property type="match status" value="1"/>
</dbReference>
<evidence type="ECO:0000256" key="3">
    <source>
        <dbReference type="ARBA" id="ARBA00010432"/>
    </source>
</evidence>
<keyword evidence="9" id="KW-0729">SH3-binding</keyword>
<dbReference type="GO" id="GO:0042058">
    <property type="term" value="P:regulation of epidermal growth factor receptor signaling pathway"/>
    <property type="evidence" value="ECO:0007669"/>
    <property type="project" value="TreeGrafter"/>
</dbReference>
<dbReference type="InterPro" id="IPR023341">
    <property type="entry name" value="MABP"/>
</dbReference>
<dbReference type="OrthoDB" id="6021306at2759"/>
<dbReference type="GO" id="GO:0005829">
    <property type="term" value="C:cytosol"/>
    <property type="evidence" value="ECO:0007669"/>
    <property type="project" value="TreeGrafter"/>
</dbReference>
<dbReference type="GO" id="GO:0032510">
    <property type="term" value="P:endosome to lysosome transport via multivesicular body sorting pathway"/>
    <property type="evidence" value="ECO:0007669"/>
    <property type="project" value="TreeGrafter"/>
</dbReference>
<keyword evidence="5" id="KW-0813">Transport</keyword>
<evidence type="ECO:0000256" key="10">
    <source>
        <dbReference type="ARBA" id="ARBA00023136"/>
    </source>
</evidence>
<keyword evidence="7" id="KW-0967">Endosome</keyword>
<evidence type="ECO:0000259" key="15">
    <source>
        <dbReference type="PROSITE" id="PS51497"/>
    </source>
</evidence>
<dbReference type="PANTHER" id="PTHR31612">
    <property type="entry name" value="MULTIVESICULAR BODY SUBUNIT 12A"/>
    <property type="match status" value="1"/>
</dbReference>
<comment type="function">
    <text evidence="13">Component of the ESCRT-I complex, a regulator of vesicular trafficking process. Required for the sorting of endocytic ubiquitinated cargos into multivesicular bodies.</text>
</comment>
<evidence type="ECO:0000259" key="16">
    <source>
        <dbReference type="PROSITE" id="PS51498"/>
    </source>
</evidence>
<evidence type="ECO:0000256" key="11">
    <source>
        <dbReference type="ARBA" id="ARBA00033002"/>
    </source>
</evidence>
<feature type="compositionally biased region" description="Polar residues" evidence="14">
    <location>
        <begin position="179"/>
        <end position="189"/>
    </location>
</feature>
<dbReference type="GO" id="GO:0017124">
    <property type="term" value="F:SH3 domain binding"/>
    <property type="evidence" value="ECO:0007669"/>
    <property type="project" value="UniProtKB-KW"/>
</dbReference>
<dbReference type="GO" id="GO:0046755">
    <property type="term" value="P:viral budding"/>
    <property type="evidence" value="ECO:0007669"/>
    <property type="project" value="TreeGrafter"/>
</dbReference>
<dbReference type="FunFam" id="2.100.10.50:FF:000002">
    <property type="entry name" value="Multivesicular body subunit 12B"/>
    <property type="match status" value="1"/>
</dbReference>
<dbReference type="GO" id="GO:0032801">
    <property type="term" value="P:receptor catabolic process"/>
    <property type="evidence" value="ECO:0007669"/>
    <property type="project" value="TreeGrafter"/>
</dbReference>
<evidence type="ECO:0000256" key="9">
    <source>
        <dbReference type="ARBA" id="ARBA00023036"/>
    </source>
</evidence>
<dbReference type="InterPro" id="IPR040335">
    <property type="entry name" value="MVB12A"/>
</dbReference>
<dbReference type="EMBL" id="JABFDY010000024">
    <property type="protein sequence ID" value="KAF7689184.1"/>
    <property type="molecule type" value="Genomic_DNA"/>
</dbReference>
<organism evidence="17 18">
    <name type="scientific">Silurus meridionalis</name>
    <name type="common">Southern catfish</name>
    <name type="synonym">Silurus soldatovi meridionalis</name>
    <dbReference type="NCBI Taxonomy" id="175797"/>
    <lineage>
        <taxon>Eukaryota</taxon>
        <taxon>Metazoa</taxon>
        <taxon>Chordata</taxon>
        <taxon>Craniata</taxon>
        <taxon>Vertebrata</taxon>
        <taxon>Euteleostomi</taxon>
        <taxon>Actinopterygii</taxon>
        <taxon>Neopterygii</taxon>
        <taxon>Teleostei</taxon>
        <taxon>Ostariophysi</taxon>
        <taxon>Siluriformes</taxon>
        <taxon>Siluridae</taxon>
        <taxon>Silurus</taxon>
    </lineage>
</organism>
<dbReference type="GO" id="GO:0019075">
    <property type="term" value="P:virus maturation"/>
    <property type="evidence" value="ECO:0007669"/>
    <property type="project" value="TreeGrafter"/>
</dbReference>
<comment type="subcellular location">
    <subcellularLocation>
        <location evidence="1">Cytoplasm</location>
    </subcellularLocation>
    <subcellularLocation>
        <location evidence="2">Late endosome membrane</location>
        <topology evidence="2">Peripheral membrane protein</topology>
    </subcellularLocation>
</comment>
<dbReference type="GO" id="GO:0000813">
    <property type="term" value="C:ESCRT I complex"/>
    <property type="evidence" value="ECO:0007669"/>
    <property type="project" value="InterPro"/>
</dbReference>
<dbReference type="GO" id="GO:0015031">
    <property type="term" value="P:protein transport"/>
    <property type="evidence" value="ECO:0007669"/>
    <property type="project" value="UniProtKB-KW"/>
</dbReference>
<dbReference type="PROSITE" id="PS51497">
    <property type="entry name" value="UMA"/>
    <property type="match status" value="1"/>
</dbReference>
<evidence type="ECO:0000256" key="14">
    <source>
        <dbReference type="SAM" id="MobiDB-lite"/>
    </source>
</evidence>
<dbReference type="AlphaFoldDB" id="A0A8T0AAN8"/>
<dbReference type="InterPro" id="IPR023340">
    <property type="entry name" value="UMA"/>
</dbReference>
<evidence type="ECO:0000313" key="17">
    <source>
        <dbReference type="EMBL" id="KAF7689184.1"/>
    </source>
</evidence>
<keyword evidence="6" id="KW-0963">Cytoplasm</keyword>
<feature type="domain" description="UMA" evidence="15">
    <location>
        <begin position="219"/>
        <end position="269"/>
    </location>
</feature>